<accession>A0A8B8ESC3</accession>
<keyword evidence="2" id="KW-1133">Transmembrane helix</keyword>
<dbReference type="KEGG" id="cvn:111136348"/>
<evidence type="ECO:0000313" key="4">
    <source>
        <dbReference type="Proteomes" id="UP000694844"/>
    </source>
</evidence>
<evidence type="ECO:0000256" key="2">
    <source>
        <dbReference type="SAM" id="Phobius"/>
    </source>
</evidence>
<keyword evidence="3" id="KW-0732">Signal</keyword>
<name>A0A8B8ESC3_CRAVI</name>
<feature type="chain" id="PRO_5044666492" evidence="3">
    <location>
        <begin position="23"/>
        <end position="680"/>
    </location>
</feature>
<evidence type="ECO:0000313" key="7">
    <source>
        <dbReference type="RefSeq" id="XP_022342859.1"/>
    </source>
</evidence>
<keyword evidence="2" id="KW-0472">Membrane</keyword>
<evidence type="ECO:0000313" key="5">
    <source>
        <dbReference type="RefSeq" id="XP_022342857.1"/>
    </source>
</evidence>
<gene>
    <name evidence="5 6 7" type="primary">LOC111136348</name>
</gene>
<keyword evidence="2" id="KW-0812">Transmembrane</keyword>
<evidence type="ECO:0000256" key="1">
    <source>
        <dbReference type="SAM" id="MobiDB-lite"/>
    </source>
</evidence>
<evidence type="ECO:0000313" key="6">
    <source>
        <dbReference type="RefSeq" id="XP_022342858.1"/>
    </source>
</evidence>
<dbReference type="RefSeq" id="XP_022342857.1">
    <property type="nucleotide sequence ID" value="XM_022487149.1"/>
</dbReference>
<dbReference type="GeneID" id="111136348"/>
<dbReference type="Proteomes" id="UP000694844">
    <property type="component" value="Chromosome 5"/>
</dbReference>
<proteinExistence type="predicted"/>
<feature type="compositionally biased region" description="Basic and acidic residues" evidence="1">
    <location>
        <begin position="581"/>
        <end position="595"/>
    </location>
</feature>
<organism evidence="4 7">
    <name type="scientific">Crassostrea virginica</name>
    <name type="common">Eastern oyster</name>
    <dbReference type="NCBI Taxonomy" id="6565"/>
    <lineage>
        <taxon>Eukaryota</taxon>
        <taxon>Metazoa</taxon>
        <taxon>Spiralia</taxon>
        <taxon>Lophotrochozoa</taxon>
        <taxon>Mollusca</taxon>
        <taxon>Bivalvia</taxon>
        <taxon>Autobranchia</taxon>
        <taxon>Pteriomorphia</taxon>
        <taxon>Ostreida</taxon>
        <taxon>Ostreoidea</taxon>
        <taxon>Ostreidae</taxon>
        <taxon>Crassostrea</taxon>
    </lineage>
</organism>
<dbReference type="RefSeq" id="XP_022342858.1">
    <property type="nucleotide sequence ID" value="XM_022487150.1"/>
</dbReference>
<feature type="region of interest" description="Disordered" evidence="1">
    <location>
        <begin position="216"/>
        <end position="294"/>
    </location>
</feature>
<reference evidence="5 6" key="1">
    <citation type="submission" date="2025-04" db="UniProtKB">
        <authorList>
            <consortium name="RefSeq"/>
        </authorList>
    </citation>
    <scope>IDENTIFICATION</scope>
    <source>
        <tissue evidence="5 6">Whole sample</tissue>
    </source>
</reference>
<sequence length="680" mass="77930">MLITVERLAFIILLATFDNGLGSYIVSKLHNPYEGQKNCTLTEDDDYRVRRIQIYQAKIQIKHDKGSVFVIRFRKRSRSQSFHFLCSKANIISASFTKATFASIKKNCSDANAVENNVEYWITDNVSDVIITFMDQSVGFCNFSNQDNTSSQAVTLSLQGIERSTDLKVITVLLPVLFGELFLILVFLGAWRLKYIKDSREDFFRIQPSQNVQEISAGIFPSPPSSHRSSRISDHPSHSSAETEISKNEKHKQSKMPIPVNIPKVPSTGDTERDSNKKSLKPPPPKTLPKPKFRSRLNKVLSSSKYQINITPPPSEEIPEIPMVTKPANERPIPGFLRELEQKQKYILRTKVKENLERDSRIVSTEIEHIEVLNKTCKRSTYMDMSGLQKLKRNPEKIDEDESDYQNMTAFRRIGQLIGRSEIKSEHMCSRLIGKEEPHFYEIGSAQCESILGNLKDRNPNRTVVWNMRTNEKEFTYVTRVDSTEKVNCRNKSKKFNLSKQNTMLDAHHISVFFDDRSNTDSVGTGSDFDRLSYISALDGIYRSSAVTKNTNAHFAYLFDGSKNLRLSDTQFSDVAIEENQQQHEENQQQHERKLSSSSSSSDSGLSDEETKNEECLVCQYHEEVVYINISEIQKPEVPPRTRGFRGMIKRGSVKSKNEEIRVRVVNNETERKRSTIYID</sequence>
<dbReference type="AlphaFoldDB" id="A0A8B8ESC3"/>
<dbReference type="RefSeq" id="XP_022342859.1">
    <property type="nucleotide sequence ID" value="XM_022487151.1"/>
</dbReference>
<feature type="signal peptide" evidence="3">
    <location>
        <begin position="1"/>
        <end position="22"/>
    </location>
</feature>
<evidence type="ECO:0000256" key="3">
    <source>
        <dbReference type="SAM" id="SignalP"/>
    </source>
</evidence>
<dbReference type="OrthoDB" id="6153193at2759"/>
<protein>
    <submittedName>
        <fullName evidence="5 6">Uncharacterized protein LOC111136348</fullName>
    </submittedName>
</protein>
<keyword evidence="4" id="KW-1185">Reference proteome</keyword>
<feature type="transmembrane region" description="Helical" evidence="2">
    <location>
        <begin position="169"/>
        <end position="191"/>
    </location>
</feature>
<feature type="region of interest" description="Disordered" evidence="1">
    <location>
        <begin position="580"/>
        <end position="611"/>
    </location>
</feature>
<feature type="compositionally biased region" description="Low complexity" evidence="1">
    <location>
        <begin position="596"/>
        <end position="605"/>
    </location>
</feature>